<evidence type="ECO:0000256" key="1">
    <source>
        <dbReference type="ARBA" id="ARBA00022722"/>
    </source>
</evidence>
<dbReference type="NCBIfam" id="TIGR00372">
    <property type="entry name" value="cas4"/>
    <property type="match status" value="1"/>
</dbReference>
<evidence type="ECO:0000313" key="11">
    <source>
        <dbReference type="EMBL" id="AGK61241.1"/>
    </source>
</evidence>
<protein>
    <recommendedName>
        <fullName evidence="9">CRISPR-associated exonuclease Cas4</fullName>
        <ecNumber evidence="9">3.1.12.1</ecNumber>
    </recommendedName>
</protein>
<dbReference type="OrthoDB" id="42881at2157"/>
<evidence type="ECO:0000313" key="12">
    <source>
        <dbReference type="Proteomes" id="UP000013307"/>
    </source>
</evidence>
<keyword evidence="5 9" id="KW-0408">Iron</keyword>
<evidence type="ECO:0000256" key="8">
    <source>
        <dbReference type="ARBA" id="ARBA00023211"/>
    </source>
</evidence>
<reference evidence="11 12" key="1">
    <citation type="journal article" date="2013" name="Genome Announc.">
        <title>Complete Genome Sequence of the Thermophilic and Facultatively Chemolithoautotrophic Sulfate Reducer Archaeoglobus sulfaticallidus Strain PM70-1T.</title>
        <authorList>
            <person name="Stokke R."/>
            <person name="Hocking W.P."/>
            <person name="Steinsbu B.O."/>
            <person name="Steen I.H."/>
        </authorList>
    </citation>
    <scope>NUCLEOTIDE SEQUENCE [LARGE SCALE GENOMIC DNA]</scope>
    <source>
        <strain evidence="11">PM70-1</strain>
    </source>
</reference>
<dbReference type="Pfam" id="PF01930">
    <property type="entry name" value="Cas_Cas4"/>
    <property type="match status" value="1"/>
</dbReference>
<feature type="domain" description="DUF83" evidence="10">
    <location>
        <begin position="8"/>
        <end position="164"/>
    </location>
</feature>
<dbReference type="AlphaFoldDB" id="N0BL25"/>
<comment type="cofactor">
    <cofactor evidence="9">
        <name>iron-sulfur cluster</name>
        <dbReference type="ChEBI" id="CHEBI:30408"/>
    </cofactor>
</comment>
<dbReference type="InterPro" id="IPR022765">
    <property type="entry name" value="Dna2/Cas4_DUF83"/>
</dbReference>
<evidence type="ECO:0000256" key="2">
    <source>
        <dbReference type="ARBA" id="ARBA00022723"/>
    </source>
</evidence>
<dbReference type="GO" id="GO:0046872">
    <property type="term" value="F:metal ion binding"/>
    <property type="evidence" value="ECO:0007669"/>
    <property type="project" value="UniProtKB-KW"/>
</dbReference>
<evidence type="ECO:0000256" key="6">
    <source>
        <dbReference type="ARBA" id="ARBA00023014"/>
    </source>
</evidence>
<dbReference type="Gene3D" id="3.90.320.10">
    <property type="match status" value="1"/>
</dbReference>
<dbReference type="InterPro" id="IPR011604">
    <property type="entry name" value="PDDEXK-like_dom_sf"/>
</dbReference>
<dbReference type="EMBL" id="CP005290">
    <property type="protein sequence ID" value="AGK61241.1"/>
    <property type="molecule type" value="Genomic_DNA"/>
</dbReference>
<evidence type="ECO:0000256" key="3">
    <source>
        <dbReference type="ARBA" id="ARBA00022801"/>
    </source>
</evidence>
<name>N0BL25_9EURY</name>
<keyword evidence="8 9" id="KW-0464">Manganese</keyword>
<dbReference type="eggNOG" id="arCOG00794">
    <property type="taxonomic scope" value="Archaea"/>
</dbReference>
<comment type="cofactor">
    <cofactor evidence="9">
        <name>Mg(2+)</name>
        <dbReference type="ChEBI" id="CHEBI:18420"/>
    </cofactor>
    <cofactor evidence="9">
        <name>Mn(2+)</name>
        <dbReference type="ChEBI" id="CHEBI:29035"/>
    </cofactor>
    <text evidence="9">Mg(2+) or Mn(2+) required for ssDNA cleavage activity.</text>
</comment>
<keyword evidence="3 9" id="KW-0378">Hydrolase</keyword>
<dbReference type="GO" id="GO:0051536">
    <property type="term" value="F:iron-sulfur cluster binding"/>
    <property type="evidence" value="ECO:0007669"/>
    <property type="project" value="UniProtKB-KW"/>
</dbReference>
<dbReference type="InterPro" id="IPR013343">
    <property type="entry name" value="CRISPR-assoc_prot_Cas4"/>
</dbReference>
<keyword evidence="1 9" id="KW-0540">Nuclease</keyword>
<sequence length="165" mass="19823">MISEMYIKGTQVNYYFICKTKLWLFSHNITMEHESDAVKLGKLIHREVFKRDEKEVQIGPIAIDVVRVGNILEIREIKKSRKMEDSYIYQTLYYLYFLKKFGIDARAVISFPKRRENIEIELSREDETKIKEILMDIEKIINSPMPKPEYRKICRKCAYFEFCFA</sequence>
<keyword evidence="12" id="KW-1185">Reference proteome</keyword>
<evidence type="ECO:0000256" key="4">
    <source>
        <dbReference type="ARBA" id="ARBA00022839"/>
    </source>
</evidence>
<evidence type="ECO:0000256" key="7">
    <source>
        <dbReference type="ARBA" id="ARBA00023118"/>
    </source>
</evidence>
<keyword evidence="4 9" id="KW-0269">Exonuclease</keyword>
<comment type="function">
    <text evidence="9">CRISPR (clustered regularly interspaced short palindromic repeat) is an adaptive immune system that provides protection against mobile genetic elements (viruses, transposable elements and conjugative plasmids). CRISPR clusters contain sequences complementary to antecedent mobile elements and target invading nucleic acids. CRISPR clusters are transcribed and processed into CRISPR RNA (crRNA).</text>
</comment>
<dbReference type="PANTHER" id="PTHR37168">
    <property type="entry name" value="CRISPR-ASSOCIATED EXONUCLEASE CAS4"/>
    <property type="match status" value="1"/>
</dbReference>
<dbReference type="GO" id="GO:0051607">
    <property type="term" value="P:defense response to virus"/>
    <property type="evidence" value="ECO:0007669"/>
    <property type="project" value="UniProtKB-KW"/>
</dbReference>
<proteinExistence type="inferred from homology"/>
<dbReference type="RefSeq" id="WP_015590839.1">
    <property type="nucleotide sequence ID" value="NC_021169.1"/>
</dbReference>
<dbReference type="PANTHER" id="PTHR37168:SF1">
    <property type="entry name" value="CRISPR-ASSOCIATED EXONUCLEASE CAS4"/>
    <property type="match status" value="1"/>
</dbReference>
<evidence type="ECO:0000256" key="5">
    <source>
        <dbReference type="ARBA" id="ARBA00023004"/>
    </source>
</evidence>
<keyword evidence="2 9" id="KW-0479">Metal-binding</keyword>
<dbReference type="GO" id="GO:0004527">
    <property type="term" value="F:exonuclease activity"/>
    <property type="evidence" value="ECO:0007669"/>
    <property type="project" value="UniProtKB-KW"/>
</dbReference>
<dbReference type="Proteomes" id="UP000013307">
    <property type="component" value="Chromosome"/>
</dbReference>
<keyword evidence="7 9" id="KW-0051">Antiviral defense</keyword>
<dbReference type="KEGG" id="ast:Asulf_01245"/>
<gene>
    <name evidence="11" type="ORF">Asulf_01245</name>
</gene>
<dbReference type="STRING" id="387631.Asulf_01245"/>
<keyword evidence="6 9" id="KW-0411">Iron-sulfur</keyword>
<dbReference type="HOGENOM" id="CLU_133784_0_0_2"/>
<accession>N0BL25</accession>
<dbReference type="EC" id="3.1.12.1" evidence="9"/>
<evidence type="ECO:0000259" key="10">
    <source>
        <dbReference type="Pfam" id="PF01930"/>
    </source>
</evidence>
<evidence type="ECO:0000256" key="9">
    <source>
        <dbReference type="RuleBase" id="RU365022"/>
    </source>
</evidence>
<comment type="similarity">
    <text evidence="9">Belongs to the CRISPR-associated exonuclease Cas4 family.</text>
</comment>
<organism evidence="11 12">
    <name type="scientific">Archaeoglobus sulfaticallidus PM70-1</name>
    <dbReference type="NCBI Taxonomy" id="387631"/>
    <lineage>
        <taxon>Archaea</taxon>
        <taxon>Methanobacteriati</taxon>
        <taxon>Methanobacteriota</taxon>
        <taxon>Archaeoglobi</taxon>
        <taxon>Archaeoglobales</taxon>
        <taxon>Archaeoglobaceae</taxon>
        <taxon>Archaeoglobus</taxon>
    </lineage>
</organism>
<dbReference type="GeneID" id="15392886"/>